<keyword evidence="2" id="KW-1185">Reference proteome</keyword>
<evidence type="ECO:0000313" key="1">
    <source>
        <dbReference type="EMBL" id="THU30235.1"/>
    </source>
</evidence>
<reference evidence="1 2" key="1">
    <citation type="submission" date="2019-04" db="EMBL/GenBank/DDBJ databases">
        <title>Niastella caeni sp. nov., isolated from activated sludge.</title>
        <authorList>
            <person name="Sheng M."/>
        </authorList>
    </citation>
    <scope>NUCLEOTIDE SEQUENCE [LARGE SCALE GENOMIC DNA]</scope>
    <source>
        <strain evidence="1 2">HX-2-15</strain>
    </source>
</reference>
<protein>
    <recommendedName>
        <fullName evidence="3">AraC family transcriptional regulator</fullName>
    </recommendedName>
</protein>
<name>A0A4S8H705_9BACT</name>
<dbReference type="Proteomes" id="UP000306918">
    <property type="component" value="Unassembled WGS sequence"/>
</dbReference>
<dbReference type="OrthoDB" id="664234at2"/>
<evidence type="ECO:0008006" key="3">
    <source>
        <dbReference type="Google" id="ProtNLM"/>
    </source>
</evidence>
<accession>A0A4S8H705</accession>
<evidence type="ECO:0000313" key="2">
    <source>
        <dbReference type="Proteomes" id="UP000306918"/>
    </source>
</evidence>
<dbReference type="EMBL" id="STFF01000017">
    <property type="protein sequence ID" value="THU30235.1"/>
    <property type="molecule type" value="Genomic_DNA"/>
</dbReference>
<sequence>MNNAHQFSVQVKSIYDPADCNSISETETNSDGRKISFSIVDSTEMELFPLMSPAETDDAAILYIEKGEVTLVLDMKKFKLSKGMLLYKIPKVTVQLLSFSDDCHFKVFCFAPQFEIAGGMPITHLNTITAIASNNPVVIPDTLTAATVTVLFWLLQKKLGWSEITPSGDETIQHVFSLLILELVSSFKRNIADNPC</sequence>
<organism evidence="1 2">
    <name type="scientific">Niastella caeni</name>
    <dbReference type="NCBI Taxonomy" id="2569763"/>
    <lineage>
        <taxon>Bacteria</taxon>
        <taxon>Pseudomonadati</taxon>
        <taxon>Bacteroidota</taxon>
        <taxon>Chitinophagia</taxon>
        <taxon>Chitinophagales</taxon>
        <taxon>Chitinophagaceae</taxon>
        <taxon>Niastella</taxon>
    </lineage>
</organism>
<proteinExistence type="predicted"/>
<dbReference type="RefSeq" id="WP_136580967.1">
    <property type="nucleotide sequence ID" value="NZ_STFF01000017.1"/>
</dbReference>
<comment type="caution">
    <text evidence="1">The sequence shown here is derived from an EMBL/GenBank/DDBJ whole genome shotgun (WGS) entry which is preliminary data.</text>
</comment>
<dbReference type="AlphaFoldDB" id="A0A4S8H705"/>
<gene>
    <name evidence="1" type="ORF">FAM09_30505</name>
</gene>